<organism evidence="1 2">
    <name type="scientific">Trifolium medium</name>
    <dbReference type="NCBI Taxonomy" id="97028"/>
    <lineage>
        <taxon>Eukaryota</taxon>
        <taxon>Viridiplantae</taxon>
        <taxon>Streptophyta</taxon>
        <taxon>Embryophyta</taxon>
        <taxon>Tracheophyta</taxon>
        <taxon>Spermatophyta</taxon>
        <taxon>Magnoliopsida</taxon>
        <taxon>eudicotyledons</taxon>
        <taxon>Gunneridae</taxon>
        <taxon>Pentapetalae</taxon>
        <taxon>rosids</taxon>
        <taxon>fabids</taxon>
        <taxon>Fabales</taxon>
        <taxon>Fabaceae</taxon>
        <taxon>Papilionoideae</taxon>
        <taxon>50 kb inversion clade</taxon>
        <taxon>NPAAA clade</taxon>
        <taxon>Hologalegina</taxon>
        <taxon>IRL clade</taxon>
        <taxon>Trifolieae</taxon>
        <taxon>Trifolium</taxon>
    </lineage>
</organism>
<proteinExistence type="predicted"/>
<evidence type="ECO:0000313" key="2">
    <source>
        <dbReference type="Proteomes" id="UP000265520"/>
    </source>
</evidence>
<dbReference type="Proteomes" id="UP000265520">
    <property type="component" value="Unassembled WGS sequence"/>
</dbReference>
<dbReference type="EMBL" id="LXQA010174147">
    <property type="protein sequence ID" value="MCI29671.1"/>
    <property type="molecule type" value="Genomic_DNA"/>
</dbReference>
<accession>A0A392QZ96</accession>
<dbReference type="AlphaFoldDB" id="A0A392QZ96"/>
<name>A0A392QZ96_9FABA</name>
<feature type="non-terminal residue" evidence="1">
    <location>
        <position position="1"/>
    </location>
</feature>
<evidence type="ECO:0000313" key="1">
    <source>
        <dbReference type="EMBL" id="MCI29671.1"/>
    </source>
</evidence>
<sequence>CSTKKGLQKNCTPLEKFSAQSSTLKNCLVQEYIDLLNNASREELLELKVHARLLAT</sequence>
<reference evidence="1 2" key="1">
    <citation type="journal article" date="2018" name="Front. Plant Sci.">
        <title>Red Clover (Trifolium pratense) and Zigzag Clover (T. medium) - A Picture of Genomic Similarities and Differences.</title>
        <authorList>
            <person name="Dluhosova J."/>
            <person name="Istvanek J."/>
            <person name="Nedelnik J."/>
            <person name="Repkova J."/>
        </authorList>
    </citation>
    <scope>NUCLEOTIDE SEQUENCE [LARGE SCALE GENOMIC DNA]</scope>
    <source>
        <strain evidence="2">cv. 10/8</strain>
        <tissue evidence="1">Leaf</tissue>
    </source>
</reference>
<keyword evidence="2" id="KW-1185">Reference proteome</keyword>
<protein>
    <submittedName>
        <fullName evidence="1">Kinesin-like protein KIF22-like</fullName>
    </submittedName>
</protein>
<comment type="caution">
    <text evidence="1">The sequence shown here is derived from an EMBL/GenBank/DDBJ whole genome shotgun (WGS) entry which is preliminary data.</text>
</comment>